<gene>
    <name evidence="1" type="ORF">FME351_LOCUS805</name>
</gene>
<dbReference type="AlphaFoldDB" id="A0A817TCP3"/>
<dbReference type="PANTHER" id="PTHR46461">
    <property type="entry name" value="KELCH DOMAIN-CONTAINING PROTEIN 3"/>
    <property type="match status" value="1"/>
</dbReference>
<protein>
    <recommendedName>
        <fullName evidence="3">Kelch domain-containing protein 3</fullName>
    </recommendedName>
</protein>
<proteinExistence type="predicted"/>
<dbReference type="Proteomes" id="UP000663869">
    <property type="component" value="Unassembled WGS sequence"/>
</dbReference>
<dbReference type="SUPFAM" id="SSF117281">
    <property type="entry name" value="Kelch motif"/>
    <property type="match status" value="1"/>
</dbReference>
<evidence type="ECO:0000313" key="1">
    <source>
        <dbReference type="EMBL" id="CAF3315134.1"/>
    </source>
</evidence>
<dbReference type="InterPro" id="IPR052637">
    <property type="entry name" value="KLHDC3-like"/>
</dbReference>
<dbReference type="PANTHER" id="PTHR46461:SF1">
    <property type="entry name" value="KELCH DOMAIN-CONTAINING PROTEIN 3"/>
    <property type="match status" value="1"/>
</dbReference>
<dbReference type="GO" id="GO:0003682">
    <property type="term" value="F:chromatin binding"/>
    <property type="evidence" value="ECO:0007669"/>
    <property type="project" value="InterPro"/>
</dbReference>
<evidence type="ECO:0008006" key="3">
    <source>
        <dbReference type="Google" id="ProtNLM"/>
    </source>
</evidence>
<comment type="caution">
    <text evidence="1">The sequence shown here is derived from an EMBL/GenBank/DDBJ whole genome shotgun (WGS) entry which is preliminary data.</text>
</comment>
<name>A0A817TCP3_9BILA</name>
<accession>A0A817TCP3</accession>
<dbReference type="EMBL" id="CAJNYU010000018">
    <property type="protein sequence ID" value="CAF3315134.1"/>
    <property type="molecule type" value="Genomic_DNA"/>
</dbReference>
<dbReference type="InterPro" id="IPR015915">
    <property type="entry name" value="Kelch-typ_b-propeller"/>
</dbReference>
<evidence type="ECO:0000313" key="2">
    <source>
        <dbReference type="Proteomes" id="UP000663869"/>
    </source>
</evidence>
<organism evidence="1 2">
    <name type="scientific">Rotaria socialis</name>
    <dbReference type="NCBI Taxonomy" id="392032"/>
    <lineage>
        <taxon>Eukaryota</taxon>
        <taxon>Metazoa</taxon>
        <taxon>Spiralia</taxon>
        <taxon>Gnathifera</taxon>
        <taxon>Rotifera</taxon>
        <taxon>Eurotatoria</taxon>
        <taxon>Bdelloidea</taxon>
        <taxon>Philodinida</taxon>
        <taxon>Philodinidae</taxon>
        <taxon>Rotaria</taxon>
    </lineage>
</organism>
<sequence length="224" mass="26236">MYVFGGRFDRIGPQQTTQNIYDDRLYVFNPDDASWSLITANREIPCGRRSHSACLFSFFDILYFFDYFKCNILVVHHGKLYMFSGYNNVMGLHFNGLYEFNPLTLLWRRIKPHGISNPVPRRRQCCLVIDDRMYMFGGTSPISTSTFANHSHEMQDVDARRTILYDQSDLYVLDFTPTLRTLCLFLLAQRKINVNILPKKLHQEYQLFTQSNIIRQRSTGETSG</sequence>
<dbReference type="Gene3D" id="2.120.10.80">
    <property type="entry name" value="Kelch-type beta propeller"/>
    <property type="match status" value="1"/>
</dbReference>
<reference evidence="1" key="1">
    <citation type="submission" date="2021-02" db="EMBL/GenBank/DDBJ databases">
        <authorList>
            <person name="Nowell W R."/>
        </authorList>
    </citation>
    <scope>NUCLEOTIDE SEQUENCE</scope>
</reference>
<dbReference type="GO" id="GO:0005737">
    <property type="term" value="C:cytoplasm"/>
    <property type="evidence" value="ECO:0007669"/>
    <property type="project" value="TreeGrafter"/>
</dbReference>